<keyword evidence="2 7" id="KW-0808">Transferase</keyword>
<dbReference type="InterPro" id="IPR036388">
    <property type="entry name" value="WH-like_DNA-bd_sf"/>
</dbReference>
<feature type="region of interest" description="Disordered" evidence="4">
    <location>
        <begin position="1"/>
        <end position="201"/>
    </location>
</feature>
<dbReference type="InterPro" id="IPR016461">
    <property type="entry name" value="COMT-like"/>
</dbReference>
<dbReference type="SUPFAM" id="SSF53335">
    <property type="entry name" value="S-adenosyl-L-methionine-dependent methyltransferases"/>
    <property type="match status" value="1"/>
</dbReference>
<evidence type="ECO:0000256" key="4">
    <source>
        <dbReference type="SAM" id="MobiDB-lite"/>
    </source>
</evidence>
<evidence type="ECO:0000313" key="7">
    <source>
        <dbReference type="EMBL" id="TMQ50887.1"/>
    </source>
</evidence>
<dbReference type="PANTHER" id="PTHR43712">
    <property type="entry name" value="PUTATIVE (AFU_ORTHOLOGUE AFUA_4G14580)-RELATED"/>
    <property type="match status" value="1"/>
</dbReference>
<feature type="domain" description="O-methyltransferase dimerisation" evidence="6">
    <location>
        <begin position="211"/>
        <end position="271"/>
    </location>
</feature>
<reference evidence="7 8" key="1">
    <citation type="journal article" date="2019" name="Nat. Microbiol.">
        <title>Mediterranean grassland soil C-N compound turnover is dependent on rainfall and depth, and is mediated by genomically divergent microorganisms.</title>
        <authorList>
            <person name="Diamond S."/>
            <person name="Andeer P.F."/>
            <person name="Li Z."/>
            <person name="Crits-Christoph A."/>
            <person name="Burstein D."/>
            <person name="Anantharaman K."/>
            <person name="Lane K.R."/>
            <person name="Thomas B.C."/>
            <person name="Pan C."/>
            <person name="Northen T.R."/>
            <person name="Banfield J.F."/>
        </authorList>
    </citation>
    <scope>NUCLEOTIDE SEQUENCE [LARGE SCALE GENOMIC DNA]</scope>
    <source>
        <strain evidence="7">WS_1</strain>
    </source>
</reference>
<feature type="compositionally biased region" description="Basic and acidic residues" evidence="4">
    <location>
        <begin position="158"/>
        <end position="179"/>
    </location>
</feature>
<proteinExistence type="predicted"/>
<feature type="domain" description="O-methyltransferase C-terminal" evidence="5">
    <location>
        <begin position="328"/>
        <end position="511"/>
    </location>
</feature>
<name>A0A538SHN6_UNCEI</name>
<evidence type="ECO:0000256" key="1">
    <source>
        <dbReference type="ARBA" id="ARBA00022603"/>
    </source>
</evidence>
<dbReference type="InterPro" id="IPR036390">
    <property type="entry name" value="WH_DNA-bd_sf"/>
</dbReference>
<protein>
    <submittedName>
        <fullName evidence="7">Methyltransferase domain-containing protein</fullName>
    </submittedName>
</protein>
<dbReference type="GO" id="GO:0046983">
    <property type="term" value="F:protein dimerization activity"/>
    <property type="evidence" value="ECO:0007669"/>
    <property type="project" value="InterPro"/>
</dbReference>
<accession>A0A538SHN6</accession>
<dbReference type="AlphaFoldDB" id="A0A538SHN6"/>
<evidence type="ECO:0000256" key="2">
    <source>
        <dbReference type="ARBA" id="ARBA00022679"/>
    </source>
</evidence>
<evidence type="ECO:0000259" key="5">
    <source>
        <dbReference type="Pfam" id="PF00891"/>
    </source>
</evidence>
<evidence type="ECO:0000256" key="3">
    <source>
        <dbReference type="ARBA" id="ARBA00022691"/>
    </source>
</evidence>
<sequence>MKPGKRPARRATKPEDPQAPYVPSPRPFRSDRPGGANPLRRREQNDAPSGARRWPSDRPQKPWARGPQGHPQRPPRPGKPVGEWRRGGASPLRSSRPPHPRAQRGPHPPRAGGKPVVKEHPQYGTRIPPEELEFLNQHQRQHPQRAGRPQATPPRMPRMHDRRQERPGAREDRRHERPQRSHRVGNPRAGEGPPRPVPAPAESPVAILGKTIHSYQMSAALFAAHSLGVFPTIHQKPQTSEDVARRCGADPRGTERLLNALVAMGILHKHGATYVVPRELAPYVVPGVDGDATGMLDLSSELFREWSDLSRAVKEGTPLHRLSSDALLSGDPSRVRSYIRAVHTNSRQAAQRVVEMAPLLPGSKLLDVAGGSGIFAAEYARATPDLEATLFDLAPTIEAAKEILAAENMEDRVTYRAGDYRNDPFPGPVDAVLLSNVFQTESEEVGRMILGKAREVLRPGGTLLVHGVMTEPDETRPADAVMFSLLMFALFDQGRAYPAETISDWLAQEGFGVRFVRPLGPPFRSKLILATRIA</sequence>
<keyword evidence="3" id="KW-0949">S-adenosyl-L-methionine</keyword>
<dbReference type="PANTHER" id="PTHR43712:SF2">
    <property type="entry name" value="O-METHYLTRANSFERASE CICE"/>
    <property type="match status" value="1"/>
</dbReference>
<dbReference type="Pfam" id="PF00891">
    <property type="entry name" value="Methyltransf_2"/>
    <property type="match status" value="1"/>
</dbReference>
<feature type="compositionally biased region" description="Basic residues" evidence="4">
    <location>
        <begin position="1"/>
        <end position="11"/>
    </location>
</feature>
<dbReference type="Gene3D" id="3.40.50.150">
    <property type="entry name" value="Vaccinia Virus protein VP39"/>
    <property type="match status" value="1"/>
</dbReference>
<dbReference type="Pfam" id="PF08100">
    <property type="entry name" value="Dimerisation"/>
    <property type="match status" value="1"/>
</dbReference>
<dbReference type="GO" id="GO:0032259">
    <property type="term" value="P:methylation"/>
    <property type="evidence" value="ECO:0007669"/>
    <property type="project" value="UniProtKB-KW"/>
</dbReference>
<dbReference type="InterPro" id="IPR029063">
    <property type="entry name" value="SAM-dependent_MTases_sf"/>
</dbReference>
<evidence type="ECO:0000259" key="6">
    <source>
        <dbReference type="Pfam" id="PF08100"/>
    </source>
</evidence>
<organism evidence="7 8">
    <name type="scientific">Eiseniibacteriota bacterium</name>
    <dbReference type="NCBI Taxonomy" id="2212470"/>
    <lineage>
        <taxon>Bacteria</taxon>
        <taxon>Candidatus Eiseniibacteriota</taxon>
    </lineage>
</organism>
<dbReference type="PROSITE" id="PS51683">
    <property type="entry name" value="SAM_OMT_II"/>
    <property type="match status" value="1"/>
</dbReference>
<evidence type="ECO:0000313" key="8">
    <source>
        <dbReference type="Proteomes" id="UP000316292"/>
    </source>
</evidence>
<gene>
    <name evidence="7" type="ORF">E6K71_01230</name>
</gene>
<dbReference type="InterPro" id="IPR012967">
    <property type="entry name" value="COMT_dimerisation"/>
</dbReference>
<keyword evidence="1 7" id="KW-0489">Methyltransferase</keyword>
<dbReference type="EMBL" id="VBOR01000026">
    <property type="protein sequence ID" value="TMQ50887.1"/>
    <property type="molecule type" value="Genomic_DNA"/>
</dbReference>
<dbReference type="Proteomes" id="UP000316292">
    <property type="component" value="Unassembled WGS sequence"/>
</dbReference>
<dbReference type="SUPFAM" id="SSF46785">
    <property type="entry name" value="Winged helix' DNA-binding domain"/>
    <property type="match status" value="1"/>
</dbReference>
<dbReference type="InterPro" id="IPR001077">
    <property type="entry name" value="COMT_C"/>
</dbReference>
<dbReference type="GO" id="GO:0008171">
    <property type="term" value="F:O-methyltransferase activity"/>
    <property type="evidence" value="ECO:0007669"/>
    <property type="project" value="InterPro"/>
</dbReference>
<dbReference type="CDD" id="cd02440">
    <property type="entry name" value="AdoMet_MTases"/>
    <property type="match status" value="1"/>
</dbReference>
<dbReference type="Gene3D" id="1.10.10.10">
    <property type="entry name" value="Winged helix-like DNA-binding domain superfamily/Winged helix DNA-binding domain"/>
    <property type="match status" value="1"/>
</dbReference>
<comment type="caution">
    <text evidence="7">The sequence shown here is derived from an EMBL/GenBank/DDBJ whole genome shotgun (WGS) entry which is preliminary data.</text>
</comment>